<evidence type="ECO:0000256" key="3">
    <source>
        <dbReference type="ARBA" id="ARBA00022519"/>
    </source>
</evidence>
<keyword evidence="3 7" id="KW-0997">Cell inner membrane</keyword>
<comment type="function">
    <text evidence="7">Part of the tripartite ATP-independent periplasmic (TRAP) transport system.</text>
</comment>
<organism evidence="10 11">
    <name type="scientific">Inquilinus limosus</name>
    <dbReference type="NCBI Taxonomy" id="171674"/>
    <lineage>
        <taxon>Bacteria</taxon>
        <taxon>Pseudomonadati</taxon>
        <taxon>Pseudomonadota</taxon>
        <taxon>Alphaproteobacteria</taxon>
        <taxon>Rhodospirillales</taxon>
        <taxon>Rhodospirillaceae</taxon>
        <taxon>Inquilinus</taxon>
    </lineage>
</organism>
<dbReference type="AlphaFoldDB" id="A0A211ZR33"/>
<keyword evidence="5 7" id="KW-1133">Transmembrane helix</keyword>
<feature type="domain" description="TRAP C4-dicarboxylate transport system permease DctM subunit" evidence="9">
    <location>
        <begin position="14"/>
        <end position="450"/>
    </location>
</feature>
<dbReference type="RefSeq" id="WP_088150513.1">
    <property type="nucleotide sequence ID" value="NZ_NHON01000011.1"/>
</dbReference>
<dbReference type="PANTHER" id="PTHR33362:SF7">
    <property type="entry name" value="SLL1103 PROTEIN"/>
    <property type="match status" value="1"/>
</dbReference>
<evidence type="ECO:0000256" key="6">
    <source>
        <dbReference type="ARBA" id="ARBA00023136"/>
    </source>
</evidence>
<feature type="transmembrane region" description="Helical" evidence="7">
    <location>
        <begin position="295"/>
        <end position="314"/>
    </location>
</feature>
<dbReference type="STRING" id="1122125.GCA_000423185_03256"/>
<feature type="transmembrane region" description="Helical" evidence="7">
    <location>
        <begin position="106"/>
        <end position="136"/>
    </location>
</feature>
<dbReference type="GO" id="GO:0005886">
    <property type="term" value="C:plasma membrane"/>
    <property type="evidence" value="ECO:0007669"/>
    <property type="project" value="UniProtKB-SubCell"/>
</dbReference>
<dbReference type="EMBL" id="NHON01000011">
    <property type="protein sequence ID" value="OWJ67654.1"/>
    <property type="molecule type" value="Genomic_DNA"/>
</dbReference>
<feature type="compositionally biased region" description="Pro residues" evidence="8">
    <location>
        <begin position="490"/>
        <end position="524"/>
    </location>
</feature>
<dbReference type="PANTHER" id="PTHR33362">
    <property type="entry name" value="SIALIC ACID TRAP TRANSPORTER PERMEASE PROTEIN SIAT-RELATED"/>
    <property type="match status" value="1"/>
</dbReference>
<reference evidence="11" key="1">
    <citation type="submission" date="2017-05" db="EMBL/GenBank/DDBJ databases">
        <authorList>
            <person name="Macchi M."/>
            <person name="Festa S."/>
            <person name="Coppotelli B.M."/>
            <person name="Morelli I.S."/>
        </authorList>
    </citation>
    <scope>NUCLEOTIDE SEQUENCE [LARGE SCALE GENOMIC DNA]</scope>
    <source>
        <strain evidence="11">I</strain>
    </source>
</reference>
<evidence type="ECO:0000256" key="4">
    <source>
        <dbReference type="ARBA" id="ARBA00022692"/>
    </source>
</evidence>
<comment type="caution">
    <text evidence="10">The sequence shown here is derived from an EMBL/GenBank/DDBJ whole genome shotgun (WGS) entry which is preliminary data.</text>
</comment>
<comment type="subunit">
    <text evidence="7">The complex comprises the extracytoplasmic solute receptor protein and the two transmembrane proteins.</text>
</comment>
<feature type="region of interest" description="Disordered" evidence="8">
    <location>
        <begin position="477"/>
        <end position="524"/>
    </location>
</feature>
<feature type="transmembrane region" description="Helical" evidence="7">
    <location>
        <begin position="148"/>
        <end position="171"/>
    </location>
</feature>
<accession>A0A211ZR33</accession>
<dbReference type="InterPro" id="IPR004681">
    <property type="entry name" value="TRAP_DctM"/>
</dbReference>
<dbReference type="Proteomes" id="UP000196655">
    <property type="component" value="Unassembled WGS sequence"/>
</dbReference>
<dbReference type="OrthoDB" id="7339120at2"/>
<keyword evidence="2" id="KW-1003">Cell membrane</keyword>
<protein>
    <recommendedName>
        <fullName evidence="7">TRAP transporter large permease protein</fullName>
    </recommendedName>
</protein>
<feature type="transmembrane region" description="Helical" evidence="7">
    <location>
        <begin position="254"/>
        <end position="274"/>
    </location>
</feature>
<evidence type="ECO:0000259" key="9">
    <source>
        <dbReference type="Pfam" id="PF06808"/>
    </source>
</evidence>
<feature type="transmembrane region" description="Helical" evidence="7">
    <location>
        <begin position="37"/>
        <end position="56"/>
    </location>
</feature>
<sequence>MTQFLIENMAPLMFAALVVVLLLGYSVAFSLAAVGFVFYLIGVELGVLQFNLIGAIPDRFYQQMSNETLLAVPFFTFMGLILERSGMAEDLLDTIGQLFGPVRGGLAYAVIFVGALLAATTGVVAASVISMGLISLPIMLRYGYDRSLASGVIAASGTLAQIIPPSLVLIIMADQLGRSVGDMYQGALLPGLVLTGLYAGYILIMSIIRPDSAPALPREARTLRGLALAGKVVTSLIPPLVLIFLVLGTIFLGIATPTEGGAMGAVGSLILAAINRRLNMTMIRQALDTTTKLSAFVLFILLGARVFSLTFYGLNGHVWVEHLMTSVPGGVIGFLIVANILVFFLAFFLDYFELAFIIVPLLGPVAASQGIDLVWFGVLLAVNMQTSFMHPPFGFSLFYLRSVAPTRAYRDKVTGKTIAPVTTGQIYRGAIPFVVIQVLMVAIVIAFPGLVTHYKAGQVEVDPASIHIDVPMPGVDGANPFGTPAAPDFGAPPAPDFGAPPAPGGQPAPAPAQPGDPLPPPDFK</sequence>
<dbReference type="NCBIfam" id="TIGR00786">
    <property type="entry name" value="dctM"/>
    <property type="match status" value="1"/>
</dbReference>
<proteinExistence type="inferred from homology"/>
<evidence type="ECO:0000256" key="2">
    <source>
        <dbReference type="ARBA" id="ARBA00022475"/>
    </source>
</evidence>
<feature type="transmembrane region" description="Helical" evidence="7">
    <location>
        <begin position="225"/>
        <end position="248"/>
    </location>
</feature>
<keyword evidence="11" id="KW-1185">Reference proteome</keyword>
<name>A0A211ZR33_9PROT</name>
<evidence type="ECO:0000256" key="7">
    <source>
        <dbReference type="RuleBase" id="RU369079"/>
    </source>
</evidence>
<gene>
    <name evidence="10" type="ORF">BWR60_08175</name>
</gene>
<feature type="compositionally biased region" description="Low complexity" evidence="8">
    <location>
        <begin position="480"/>
        <end position="489"/>
    </location>
</feature>
<comment type="similarity">
    <text evidence="7">Belongs to the TRAP transporter large permease family.</text>
</comment>
<evidence type="ECO:0000313" key="10">
    <source>
        <dbReference type="EMBL" id="OWJ67654.1"/>
    </source>
</evidence>
<dbReference type="Pfam" id="PF06808">
    <property type="entry name" value="DctM"/>
    <property type="match status" value="1"/>
</dbReference>
<keyword evidence="6 7" id="KW-0472">Membrane</keyword>
<evidence type="ECO:0000313" key="11">
    <source>
        <dbReference type="Proteomes" id="UP000196655"/>
    </source>
</evidence>
<feature type="transmembrane region" description="Helical" evidence="7">
    <location>
        <begin position="12"/>
        <end position="31"/>
    </location>
</feature>
<comment type="subcellular location">
    <subcellularLocation>
        <location evidence="1 7">Cell inner membrane</location>
        <topology evidence="1 7">Multi-pass membrane protein</topology>
    </subcellularLocation>
</comment>
<feature type="transmembrane region" description="Helical" evidence="7">
    <location>
        <begin position="68"/>
        <end position="86"/>
    </location>
</feature>
<evidence type="ECO:0000256" key="5">
    <source>
        <dbReference type="ARBA" id="ARBA00022989"/>
    </source>
</evidence>
<dbReference type="InterPro" id="IPR010656">
    <property type="entry name" value="DctM"/>
</dbReference>
<keyword evidence="7" id="KW-0813">Transport</keyword>
<keyword evidence="4 7" id="KW-0812">Transmembrane</keyword>
<feature type="transmembrane region" description="Helical" evidence="7">
    <location>
        <begin position="183"/>
        <end position="204"/>
    </location>
</feature>
<feature type="transmembrane region" description="Helical" evidence="7">
    <location>
        <begin position="430"/>
        <end position="451"/>
    </location>
</feature>
<evidence type="ECO:0000256" key="8">
    <source>
        <dbReference type="SAM" id="MobiDB-lite"/>
    </source>
</evidence>
<feature type="transmembrane region" description="Helical" evidence="7">
    <location>
        <begin position="326"/>
        <end position="349"/>
    </location>
</feature>
<evidence type="ECO:0000256" key="1">
    <source>
        <dbReference type="ARBA" id="ARBA00004429"/>
    </source>
</evidence>
<dbReference type="GO" id="GO:0022857">
    <property type="term" value="F:transmembrane transporter activity"/>
    <property type="evidence" value="ECO:0007669"/>
    <property type="project" value="UniProtKB-UniRule"/>
</dbReference>
<feature type="transmembrane region" description="Helical" evidence="7">
    <location>
        <begin position="356"/>
        <end position="382"/>
    </location>
</feature>